<gene>
    <name evidence="1" type="ORF">CANARDRAFT_122045</name>
</gene>
<dbReference type="AlphaFoldDB" id="A0A1E4T5K9"/>
<evidence type="ECO:0000313" key="2">
    <source>
        <dbReference type="Proteomes" id="UP000094801"/>
    </source>
</evidence>
<accession>A0A1E4T5K9</accession>
<reference evidence="2" key="1">
    <citation type="submission" date="2016-04" db="EMBL/GenBank/DDBJ databases">
        <title>Comparative genomics of biotechnologically important yeasts.</title>
        <authorList>
            <consortium name="DOE Joint Genome Institute"/>
            <person name="Riley R."/>
            <person name="Haridas S."/>
            <person name="Wolfe K.H."/>
            <person name="Lopes M.R."/>
            <person name="Hittinger C.T."/>
            <person name="Goker M."/>
            <person name="Salamov A."/>
            <person name="Wisecaver J."/>
            <person name="Long T.M."/>
            <person name="Aerts A.L."/>
            <person name="Barry K."/>
            <person name="Choi C."/>
            <person name="Clum A."/>
            <person name="Coughlan A.Y."/>
            <person name="Deshpande S."/>
            <person name="Douglass A.P."/>
            <person name="Hanson S.J."/>
            <person name="Klenk H.-P."/>
            <person name="Labutti K."/>
            <person name="Lapidus A."/>
            <person name="Lindquist E."/>
            <person name="Lipzen A."/>
            <person name="Meier-Kolthoff J.P."/>
            <person name="Ohm R.A."/>
            <person name="Otillar R.P."/>
            <person name="Pangilinan J."/>
            <person name="Peng Y."/>
            <person name="Rokas A."/>
            <person name="Rosa C.A."/>
            <person name="Scheuner C."/>
            <person name="Sibirny A.A."/>
            <person name="Slot J.C."/>
            <person name="Stielow J.B."/>
            <person name="Sun H."/>
            <person name="Kurtzman C.P."/>
            <person name="Blackwell M."/>
            <person name="Grigoriev I.V."/>
            <person name="Jeffries T.W."/>
        </authorList>
    </citation>
    <scope>NUCLEOTIDE SEQUENCE [LARGE SCALE GENOMIC DNA]</scope>
    <source>
        <strain evidence="2">NRRL YB-2248</strain>
    </source>
</reference>
<name>A0A1E4T5K9_9ASCO</name>
<evidence type="ECO:0000313" key="1">
    <source>
        <dbReference type="EMBL" id="ODV87047.1"/>
    </source>
</evidence>
<keyword evidence="2" id="KW-1185">Reference proteome</keyword>
<dbReference type="EMBL" id="KV453849">
    <property type="protein sequence ID" value="ODV87047.1"/>
    <property type="molecule type" value="Genomic_DNA"/>
</dbReference>
<organism evidence="1 2">
    <name type="scientific">[Candida] arabinofermentans NRRL YB-2248</name>
    <dbReference type="NCBI Taxonomy" id="983967"/>
    <lineage>
        <taxon>Eukaryota</taxon>
        <taxon>Fungi</taxon>
        <taxon>Dikarya</taxon>
        <taxon>Ascomycota</taxon>
        <taxon>Saccharomycotina</taxon>
        <taxon>Pichiomycetes</taxon>
        <taxon>Pichiales</taxon>
        <taxon>Pichiaceae</taxon>
        <taxon>Ogataea</taxon>
        <taxon>Ogataea/Candida clade</taxon>
    </lineage>
</organism>
<sequence length="140" mass="16295">MSSSLQADIEKLTKSVSNFHLTSKKVDALEKLVQDLTADHSSYVKVLIENQIKSDMKNELRGITKLRIPKSDEDHPYVVYYKYWNHLKLFLNKYKLDGFVKLVEKREINVKLVQKDEEAVIDNFLDSAIIAFSNCFKLLK</sequence>
<protein>
    <submittedName>
        <fullName evidence="1">Uncharacterized protein</fullName>
    </submittedName>
</protein>
<proteinExistence type="predicted"/>
<dbReference type="Proteomes" id="UP000094801">
    <property type="component" value="Unassembled WGS sequence"/>
</dbReference>